<accession>L2GRD3</accession>
<dbReference type="InParanoid" id="L2GRD3"/>
<dbReference type="GeneID" id="19880458"/>
<gene>
    <name evidence="1" type="ORF">VCUG_02597</name>
</gene>
<evidence type="ECO:0000313" key="1">
    <source>
        <dbReference type="EMBL" id="ELA45917.1"/>
    </source>
</evidence>
<dbReference type="OrthoDB" id="2190900at2759"/>
<dbReference type="AlphaFoldDB" id="L2GRD3"/>
<keyword evidence="2" id="KW-1185">Reference proteome</keyword>
<dbReference type="RefSeq" id="XP_008075606.1">
    <property type="nucleotide sequence ID" value="XM_008077415.1"/>
</dbReference>
<protein>
    <submittedName>
        <fullName evidence="1">Uncharacterized protein</fullName>
    </submittedName>
</protein>
<organism evidence="1 2">
    <name type="scientific">Vavraia culicis (isolate floridensis)</name>
    <name type="common">Microsporidian parasite</name>
    <dbReference type="NCBI Taxonomy" id="948595"/>
    <lineage>
        <taxon>Eukaryota</taxon>
        <taxon>Fungi</taxon>
        <taxon>Fungi incertae sedis</taxon>
        <taxon>Microsporidia</taxon>
        <taxon>Pleistophoridae</taxon>
        <taxon>Vavraia</taxon>
    </lineage>
</organism>
<dbReference type="Proteomes" id="UP000011081">
    <property type="component" value="Unassembled WGS sequence"/>
</dbReference>
<evidence type="ECO:0000313" key="2">
    <source>
        <dbReference type="Proteomes" id="UP000011081"/>
    </source>
</evidence>
<proteinExistence type="predicted"/>
<dbReference type="OMA" id="MIPRTAD"/>
<dbReference type="HOGENOM" id="CLU_794997_0_0_1"/>
<sequence length="349" mass="41276">MYKIYKLILLERGTLLEPVVDFILNLKTVTYKQLVDNMPFNVATITSILKYLIQIRVVEYNIYQNVTYYTINTKYILNRLFLPFYMDLLSEKEQNMLIELFVKGVAIRRNDEDEAMLFVKSVPLHEIKSLLRLKFREYGTRKEEKMKNIEISKRKKTRKYLTLDFEYLEKKLLNKIVNDYILERYIDVRCENILKYIENDKITLDQQNGVAKKIICTVNSNNFAVNATVLKRWIINKHLDMDTRKLYNFIVEKLFVPDDQIIKQVLVERQKIKPILFGLMQNGLIAIHKNGWVDKISFGGVAHALMQNMEHHISKIAEARSENLDSTALSSNLIDMSRDLFVLKGFRWD</sequence>
<dbReference type="VEuPathDB" id="MicrosporidiaDB:VCUG_02597"/>
<name>L2GRD3_VAVCU</name>
<reference evidence="2" key="1">
    <citation type="submission" date="2011-03" db="EMBL/GenBank/DDBJ databases">
        <title>The genome sequence of Vavraia culicis strain floridensis.</title>
        <authorList>
            <consortium name="The Broad Institute Genome Sequencing Platform"/>
            <person name="Cuomo C."/>
            <person name="Becnel J."/>
            <person name="Sanscrainte N."/>
            <person name="Young S.K."/>
            <person name="Zeng Q."/>
            <person name="Gargeya S."/>
            <person name="Fitzgerald M."/>
            <person name="Haas B."/>
            <person name="Abouelleil A."/>
            <person name="Alvarado L."/>
            <person name="Arachchi H.M."/>
            <person name="Berlin A."/>
            <person name="Chapman S.B."/>
            <person name="Gearin G."/>
            <person name="Goldberg J."/>
            <person name="Griggs A."/>
            <person name="Gujja S."/>
            <person name="Hansen M."/>
            <person name="Heiman D."/>
            <person name="Howarth C."/>
            <person name="Larimer J."/>
            <person name="Lui A."/>
            <person name="MacDonald P.J.P."/>
            <person name="McCowen C."/>
            <person name="Montmayeur A."/>
            <person name="Murphy C."/>
            <person name="Neiman D."/>
            <person name="Pearson M."/>
            <person name="Priest M."/>
            <person name="Roberts A."/>
            <person name="Saif S."/>
            <person name="Shea T."/>
            <person name="Sisk P."/>
            <person name="Stolte C."/>
            <person name="Sykes S."/>
            <person name="Wortman J."/>
            <person name="Nusbaum C."/>
            <person name="Birren B."/>
        </authorList>
    </citation>
    <scope>NUCLEOTIDE SEQUENCE [LARGE SCALE GENOMIC DNA]</scope>
    <source>
        <strain evidence="2">floridensis</strain>
    </source>
</reference>
<dbReference type="EMBL" id="GL877484">
    <property type="protein sequence ID" value="ELA45917.1"/>
    <property type="molecule type" value="Genomic_DNA"/>
</dbReference>